<reference evidence="1" key="1">
    <citation type="submission" date="2021-06" db="EMBL/GenBank/DDBJ databases">
        <authorList>
            <person name="Kallberg Y."/>
            <person name="Tangrot J."/>
            <person name="Rosling A."/>
        </authorList>
    </citation>
    <scope>NUCLEOTIDE SEQUENCE</scope>
    <source>
        <strain evidence="1">MA461A</strain>
    </source>
</reference>
<proteinExistence type="predicted"/>
<protein>
    <submittedName>
        <fullName evidence="1">26317_t:CDS:1</fullName>
    </submittedName>
</protein>
<dbReference type="Proteomes" id="UP000789920">
    <property type="component" value="Unassembled WGS sequence"/>
</dbReference>
<keyword evidence="2" id="KW-1185">Reference proteome</keyword>
<sequence length="111" mass="12863">MGFYELLCISRANLMEANLKNLVKITAKYVLEQGGVVRGFENWGTMPLAIRTRRHQGYHNDGHFWLMHFDTNPLVLAKIRKKLNSDPRVIRCNIVKLGQKLEDIVTRPDKT</sequence>
<comment type="caution">
    <text evidence="1">The sequence shown here is derived from an EMBL/GenBank/DDBJ whole genome shotgun (WGS) entry which is preliminary data.</text>
</comment>
<evidence type="ECO:0000313" key="2">
    <source>
        <dbReference type="Proteomes" id="UP000789920"/>
    </source>
</evidence>
<organism evidence="1 2">
    <name type="scientific">Racocetra persica</name>
    <dbReference type="NCBI Taxonomy" id="160502"/>
    <lineage>
        <taxon>Eukaryota</taxon>
        <taxon>Fungi</taxon>
        <taxon>Fungi incertae sedis</taxon>
        <taxon>Mucoromycota</taxon>
        <taxon>Glomeromycotina</taxon>
        <taxon>Glomeromycetes</taxon>
        <taxon>Diversisporales</taxon>
        <taxon>Gigasporaceae</taxon>
        <taxon>Racocetra</taxon>
    </lineage>
</organism>
<dbReference type="EMBL" id="CAJVQC010004233">
    <property type="protein sequence ID" value="CAG8537780.1"/>
    <property type="molecule type" value="Genomic_DNA"/>
</dbReference>
<gene>
    <name evidence="1" type="ORF">RPERSI_LOCUS3418</name>
</gene>
<evidence type="ECO:0000313" key="1">
    <source>
        <dbReference type="EMBL" id="CAG8537780.1"/>
    </source>
</evidence>
<name>A0ACA9LLC3_9GLOM</name>
<accession>A0ACA9LLC3</accession>